<feature type="compositionally biased region" description="Polar residues" evidence="3">
    <location>
        <begin position="551"/>
        <end position="568"/>
    </location>
</feature>
<feature type="compositionally biased region" description="Low complexity" evidence="3">
    <location>
        <begin position="725"/>
        <end position="735"/>
    </location>
</feature>
<keyword evidence="4" id="KW-0812">Transmembrane</keyword>
<feature type="region of interest" description="Disordered" evidence="3">
    <location>
        <begin position="479"/>
        <end position="735"/>
    </location>
</feature>
<feature type="compositionally biased region" description="Low complexity" evidence="3">
    <location>
        <begin position="798"/>
        <end position="813"/>
    </location>
</feature>
<feature type="compositionally biased region" description="Basic and acidic residues" evidence="3">
    <location>
        <begin position="197"/>
        <end position="216"/>
    </location>
</feature>
<protein>
    <recommendedName>
        <fullName evidence="5">K Homology domain-containing protein</fullName>
    </recommendedName>
</protein>
<dbReference type="EMBL" id="CP133622">
    <property type="protein sequence ID" value="WMV55118.1"/>
    <property type="molecule type" value="Genomic_DNA"/>
</dbReference>
<keyword evidence="4" id="KW-1133">Transmembrane helix</keyword>
<sequence>MADEEVMVEATSPVPSDHHKRKLEDLELNAPEPHTEVGSDPNPETVSDSVPKLDGTIEEEVADVDGSEPKRPRLEDKANGLSIFFVSPFLLELTLVTVYIVLVSCIVIFVQFFLASQNGYEEKVEEESKVDDNEQPSIHPEVSQEVAPEAPESCKEQPADDNQQTGDVEQSDAKTFLETEKSTQVNEPSKGGIQESEAEKSTQVDEPSKGDIHEPSAEVPGDIQEEPSAEPPEMEGVQLDQEHPASDDQTITRKMEVPNNKVGVLIGKSGDTIRYLQYNSGAKIQIMRDADTDPHAASRPVELIGTLENINKAEKLIKDVIAEADAGGSPALVARGFGTVQAVVGEQIEIQVPNEKVGLIIGKGGDTIKSLQTRSGARIQLVPLPSDGKESKERTVRVTGDKKQIEMAREMIKEVMSQIWILSLTSQHCVGVAIDNYYSLSTTEERYQALTPAIADVNSCLMGDLIVLVFEPVRPATLSSGYGQQPFRPRGGGAPQWGPRGGHPGQFPGYDYHQRGQYSSRSPQYPPPAYGNYPPQQAPRGGFGPGWEQRPQASMQGPPSQANYNYGQQHGPDYGHSYPHQTQHGQGYGHGYTDVKYDHQMAPQNQYGGHGPSQPTSYPQSGAHPSYGTHEQYGKPPSYGMHPQASQPYSHPRANQPGEVPYQGPAPSTQGYGASMLHQQQYPYASSGQVQQTYPTYGSSTAADGYNHPQGAPASAPGYPQQSAQPVPGYGQPVPQQPLAYAQAAPVGGYSSYPSQPTYTEQQATNNAGYGYQGPVDQTYSGAQASTTYSAPFSGQQAYAQPAPVPSSVPAQPGYDQSMTQPGGGYAPVPAAAGYVKSVSPQPGYAPQYDANQMYGAPR</sequence>
<keyword evidence="7" id="KW-1185">Reference proteome</keyword>
<feature type="compositionally biased region" description="Basic and acidic residues" evidence="3">
    <location>
        <begin position="240"/>
        <end position="256"/>
    </location>
</feature>
<dbReference type="SUPFAM" id="SSF54791">
    <property type="entry name" value="Eukaryotic type KH-domain (KH-domain type I)"/>
    <property type="match status" value="2"/>
</dbReference>
<feature type="transmembrane region" description="Helical" evidence="4">
    <location>
        <begin position="81"/>
        <end position="114"/>
    </location>
</feature>
<feature type="compositionally biased region" description="Basic and acidic residues" evidence="3">
    <location>
        <begin position="171"/>
        <end position="181"/>
    </location>
</feature>
<accession>A0AAF0UY33</accession>
<dbReference type="AlphaFoldDB" id="A0AAF0UY33"/>
<feature type="domain" description="K Homology" evidence="5">
    <location>
        <begin position="344"/>
        <end position="417"/>
    </location>
</feature>
<dbReference type="Gene3D" id="3.30.1370.10">
    <property type="entry name" value="K Homology domain, type 1"/>
    <property type="match status" value="2"/>
</dbReference>
<feature type="domain" description="K Homology" evidence="5">
    <location>
        <begin position="249"/>
        <end position="322"/>
    </location>
</feature>
<dbReference type="PANTHER" id="PTHR10288">
    <property type="entry name" value="KH DOMAIN CONTAINING RNA BINDING PROTEIN"/>
    <property type="match status" value="1"/>
</dbReference>
<evidence type="ECO:0000256" key="3">
    <source>
        <dbReference type="SAM" id="MobiDB-lite"/>
    </source>
</evidence>
<keyword evidence="2" id="KW-0694">RNA-binding</keyword>
<feature type="compositionally biased region" description="Gly residues" evidence="3">
    <location>
        <begin position="490"/>
        <end position="504"/>
    </location>
</feature>
<dbReference type="Pfam" id="PF00013">
    <property type="entry name" value="KH_1"/>
    <property type="match status" value="2"/>
</dbReference>
<organism evidence="6 7">
    <name type="scientific">Solanum verrucosum</name>
    <dbReference type="NCBI Taxonomy" id="315347"/>
    <lineage>
        <taxon>Eukaryota</taxon>
        <taxon>Viridiplantae</taxon>
        <taxon>Streptophyta</taxon>
        <taxon>Embryophyta</taxon>
        <taxon>Tracheophyta</taxon>
        <taxon>Spermatophyta</taxon>
        <taxon>Magnoliopsida</taxon>
        <taxon>eudicotyledons</taxon>
        <taxon>Gunneridae</taxon>
        <taxon>Pentapetalae</taxon>
        <taxon>asterids</taxon>
        <taxon>lamiids</taxon>
        <taxon>Solanales</taxon>
        <taxon>Solanaceae</taxon>
        <taxon>Solanoideae</taxon>
        <taxon>Solaneae</taxon>
        <taxon>Solanum</taxon>
    </lineage>
</organism>
<feature type="compositionally biased region" description="Polar residues" evidence="3">
    <location>
        <begin position="752"/>
        <end position="768"/>
    </location>
</feature>
<feature type="compositionally biased region" description="Polar residues" evidence="3">
    <location>
        <begin position="666"/>
        <end position="702"/>
    </location>
</feature>
<dbReference type="SMART" id="SM00322">
    <property type="entry name" value="KH"/>
    <property type="match status" value="2"/>
</dbReference>
<keyword evidence="4" id="KW-0472">Membrane</keyword>
<evidence type="ECO:0000256" key="4">
    <source>
        <dbReference type="SAM" id="Phobius"/>
    </source>
</evidence>
<reference evidence="6" key="1">
    <citation type="submission" date="2023-08" db="EMBL/GenBank/DDBJ databases">
        <title>A de novo genome assembly of Solanum verrucosum Schlechtendal, a Mexican diploid species geographically isolated from the other diploid A-genome species in potato relatives.</title>
        <authorList>
            <person name="Hosaka K."/>
        </authorList>
    </citation>
    <scope>NUCLEOTIDE SEQUENCE</scope>
    <source>
        <tissue evidence="6">Young leaves</tissue>
    </source>
</reference>
<dbReference type="Proteomes" id="UP001234989">
    <property type="component" value="Chromosome 11"/>
</dbReference>
<evidence type="ECO:0000259" key="5">
    <source>
        <dbReference type="SMART" id="SM00322"/>
    </source>
</evidence>
<dbReference type="InterPro" id="IPR004087">
    <property type="entry name" value="KH_dom"/>
</dbReference>
<feature type="region of interest" description="Disordered" evidence="3">
    <location>
        <begin position="840"/>
        <end position="859"/>
    </location>
</feature>
<gene>
    <name evidence="6" type="ORF">MTR67_048503</name>
</gene>
<dbReference type="InterPro" id="IPR036612">
    <property type="entry name" value="KH_dom_type_1_sf"/>
</dbReference>
<dbReference type="CDD" id="cd00105">
    <property type="entry name" value="KH-I"/>
    <property type="match status" value="2"/>
</dbReference>
<evidence type="ECO:0000256" key="1">
    <source>
        <dbReference type="ARBA" id="ARBA00022737"/>
    </source>
</evidence>
<dbReference type="GO" id="GO:0003723">
    <property type="term" value="F:RNA binding"/>
    <property type="evidence" value="ECO:0007669"/>
    <property type="project" value="UniProtKB-UniRule"/>
</dbReference>
<proteinExistence type="predicted"/>
<feature type="region of interest" description="Disordered" evidence="3">
    <location>
        <begin position="752"/>
        <end position="772"/>
    </location>
</feature>
<feature type="region of interest" description="Disordered" evidence="3">
    <location>
        <begin position="125"/>
        <end position="256"/>
    </location>
</feature>
<evidence type="ECO:0000256" key="2">
    <source>
        <dbReference type="PROSITE-ProRule" id="PRU00117"/>
    </source>
</evidence>
<feature type="region of interest" description="Disordered" evidence="3">
    <location>
        <begin position="1"/>
        <end position="54"/>
    </location>
</feature>
<name>A0AAF0UY33_SOLVR</name>
<dbReference type="InterPro" id="IPR004088">
    <property type="entry name" value="KH_dom_type_1"/>
</dbReference>
<feature type="region of interest" description="Disordered" evidence="3">
    <location>
        <begin position="798"/>
        <end position="831"/>
    </location>
</feature>
<evidence type="ECO:0000313" key="6">
    <source>
        <dbReference type="EMBL" id="WMV55118.1"/>
    </source>
</evidence>
<keyword evidence="1" id="KW-0677">Repeat</keyword>
<evidence type="ECO:0000313" key="7">
    <source>
        <dbReference type="Proteomes" id="UP001234989"/>
    </source>
</evidence>
<dbReference type="PROSITE" id="PS50084">
    <property type="entry name" value="KH_TYPE_1"/>
    <property type="match status" value="2"/>
</dbReference>
<feature type="compositionally biased region" description="Polar residues" evidence="3">
    <location>
        <begin position="602"/>
        <end position="620"/>
    </location>
</feature>